<dbReference type="EMBL" id="CAFBSF010000003">
    <property type="protein sequence ID" value="CAB5239175.1"/>
    <property type="molecule type" value="Genomic_DNA"/>
</dbReference>
<evidence type="ECO:0000313" key="2">
    <source>
        <dbReference type="EMBL" id="CAB5239175.1"/>
    </source>
</evidence>
<proteinExistence type="predicted"/>
<dbReference type="Gene3D" id="1.10.10.10">
    <property type="entry name" value="Winged helix-like DNA-binding domain superfamily/Winged helix DNA-binding domain"/>
    <property type="match status" value="1"/>
</dbReference>
<evidence type="ECO:0000313" key="1">
    <source>
        <dbReference type="EMBL" id="CAB4818697.1"/>
    </source>
</evidence>
<dbReference type="InterPro" id="IPR036390">
    <property type="entry name" value="WH_DNA-bd_sf"/>
</dbReference>
<name>A0A6J6ZN49_9ZZZZ</name>
<gene>
    <name evidence="1" type="ORF">UFOPK3181_00067</name>
    <name evidence="2" type="ORF">UFOPK3520_00112</name>
</gene>
<dbReference type="InterPro" id="IPR036388">
    <property type="entry name" value="WH-like_DNA-bd_sf"/>
</dbReference>
<reference evidence="1" key="1">
    <citation type="submission" date="2020-05" db="EMBL/GenBank/DDBJ databases">
        <authorList>
            <person name="Chiriac C."/>
            <person name="Salcher M."/>
            <person name="Ghai R."/>
            <person name="Kavagutti S V."/>
        </authorList>
    </citation>
    <scope>NUCLEOTIDE SEQUENCE</scope>
</reference>
<dbReference type="SUPFAM" id="SSF46785">
    <property type="entry name" value="Winged helix' DNA-binding domain"/>
    <property type="match status" value="1"/>
</dbReference>
<dbReference type="PANTHER" id="PTHR30363:SF28">
    <property type="entry name" value="TRANSCRIPTIONAL REGULATORY PROTEIN-RELATED"/>
    <property type="match status" value="1"/>
</dbReference>
<organism evidence="1">
    <name type="scientific">freshwater metagenome</name>
    <dbReference type="NCBI Taxonomy" id="449393"/>
    <lineage>
        <taxon>unclassified sequences</taxon>
        <taxon>metagenomes</taxon>
        <taxon>ecological metagenomes</taxon>
    </lineage>
</organism>
<accession>A0A6J6ZN49</accession>
<dbReference type="InterPro" id="IPR050313">
    <property type="entry name" value="Carb_Metab_HTH_regulators"/>
</dbReference>
<sequence>MLGRGPAGRNLRIYSWPNLITQLGLGVGVANGVELRHNSVVKLAEASVPKSDDRRTRDLLARSILENGPSSVATLATRLALTPAGIRRHLDLLVADGVLVARQPHPALVRGRGRPSKVFLMSDAGREKFEHSYDDLAVSALKFMSAQLGEHLVQSFANSRAEDIERKAAPILSKSSKKSQALAEFLTEEGYAASIETRPMGEELCQHHCPIAHVATEFPRLCEAETEALSRLLGTHVQRLATIAHGDGVCTTFIPTPQKNNTKGKVRA</sequence>
<dbReference type="AlphaFoldDB" id="A0A6J6ZN49"/>
<protein>
    <submittedName>
        <fullName evidence="1">Unannotated protein</fullName>
    </submittedName>
</protein>
<dbReference type="EMBL" id="CAFABG010000002">
    <property type="protein sequence ID" value="CAB4818697.1"/>
    <property type="molecule type" value="Genomic_DNA"/>
</dbReference>
<dbReference type="PANTHER" id="PTHR30363">
    <property type="entry name" value="HTH-TYPE TRANSCRIPTIONAL REGULATOR SRLR-RELATED"/>
    <property type="match status" value="1"/>
</dbReference>